<dbReference type="PhylomeDB" id="A0A0G4EHG9"/>
<evidence type="ECO:0000259" key="2">
    <source>
        <dbReference type="SMART" id="SM00226"/>
    </source>
</evidence>
<keyword evidence="1" id="KW-0732">Signal</keyword>
<dbReference type="EMBL" id="CDMY01000227">
    <property type="protein sequence ID" value="CEL95343.1"/>
    <property type="molecule type" value="Genomic_DNA"/>
</dbReference>
<organism evidence="3 4">
    <name type="scientific">Vitrella brassicaformis (strain CCMP3155)</name>
    <dbReference type="NCBI Taxonomy" id="1169540"/>
    <lineage>
        <taxon>Eukaryota</taxon>
        <taxon>Sar</taxon>
        <taxon>Alveolata</taxon>
        <taxon>Colpodellida</taxon>
        <taxon>Vitrellaceae</taxon>
        <taxon>Vitrella</taxon>
    </lineage>
</organism>
<name>A0A0G4EHG9_VITBC</name>
<evidence type="ECO:0000313" key="4">
    <source>
        <dbReference type="Proteomes" id="UP000041254"/>
    </source>
</evidence>
<dbReference type="Proteomes" id="UP000041254">
    <property type="component" value="Unassembled WGS sequence"/>
</dbReference>
<dbReference type="AlphaFoldDB" id="A0A0G4EHG9"/>
<reference evidence="3 4" key="1">
    <citation type="submission" date="2014-11" db="EMBL/GenBank/DDBJ databases">
        <authorList>
            <person name="Zhu J."/>
            <person name="Qi W."/>
            <person name="Song R."/>
        </authorList>
    </citation>
    <scope>NUCLEOTIDE SEQUENCE [LARGE SCALE GENOMIC DNA]</scope>
</reference>
<protein>
    <recommendedName>
        <fullName evidence="2">Phosphotyrosine protein phosphatase I domain-containing protein</fullName>
    </recommendedName>
</protein>
<dbReference type="Pfam" id="PF01451">
    <property type="entry name" value="LMWPc"/>
    <property type="match status" value="1"/>
</dbReference>
<dbReference type="InParanoid" id="A0A0G4EHG9"/>
<dbReference type="OMA" id="MCTYCKQ"/>
<feature type="chain" id="PRO_5005187131" description="Phosphotyrosine protein phosphatase I domain-containing protein" evidence="1">
    <location>
        <begin position="25"/>
        <end position="233"/>
    </location>
</feature>
<dbReference type="CDD" id="cd16343">
    <property type="entry name" value="LMWPTP"/>
    <property type="match status" value="1"/>
</dbReference>
<feature type="signal peptide" evidence="1">
    <location>
        <begin position="1"/>
        <end position="24"/>
    </location>
</feature>
<dbReference type="SMART" id="SM00226">
    <property type="entry name" value="LMWPc"/>
    <property type="match status" value="1"/>
</dbReference>
<accession>A0A0G4EHG9</accession>
<dbReference type="VEuPathDB" id="CryptoDB:Vbra_11773"/>
<dbReference type="InterPro" id="IPR023485">
    <property type="entry name" value="Ptyr_pPase"/>
</dbReference>
<dbReference type="OrthoDB" id="3388at2759"/>
<dbReference type="SUPFAM" id="SSF52788">
    <property type="entry name" value="Phosphotyrosine protein phosphatases I"/>
    <property type="match status" value="1"/>
</dbReference>
<sequence length="233" mass="26251">MRRSAFRHLAAALIFISALFCCLAYRTPLLRPSLAHRVRRPAVQMTLSSPSSEPSVLFVCLGNICRSPTAEAVLRKLAQDKGLRVEIDSCGTGGGSDNWYKPDGFSYHEGEPSDERMSTAAKKRGIRLTSRSRPLRPDDFDRFDLVIGMEEKNRQEIFRAARAWGRLDEAVRKTVLMTDYCREYGDVTAVPDPYYGGQKGFEKVLDLLEDACEGLLQKLVKEREPSAASERRM</sequence>
<dbReference type="Gene3D" id="3.40.50.2300">
    <property type="match status" value="1"/>
</dbReference>
<evidence type="ECO:0000313" key="3">
    <source>
        <dbReference type="EMBL" id="CEL95343.1"/>
    </source>
</evidence>
<dbReference type="STRING" id="1169540.A0A0G4EHG9"/>
<dbReference type="PANTHER" id="PTHR47439">
    <property type="entry name" value="LOW MOLECULAR WEIGHT PHOSPHOTYROSINE PROTEIN PHOSPHATASE-RELATED"/>
    <property type="match status" value="1"/>
</dbReference>
<feature type="domain" description="Phosphotyrosine protein phosphatase I" evidence="2">
    <location>
        <begin position="54"/>
        <end position="218"/>
    </location>
</feature>
<dbReference type="InterPro" id="IPR052995">
    <property type="entry name" value="LMW-PTP"/>
</dbReference>
<evidence type="ECO:0000256" key="1">
    <source>
        <dbReference type="SAM" id="SignalP"/>
    </source>
</evidence>
<keyword evidence="4" id="KW-1185">Reference proteome</keyword>
<dbReference type="PANTHER" id="PTHR47439:SF1">
    <property type="entry name" value="ACID PHOSPHATASE"/>
    <property type="match status" value="1"/>
</dbReference>
<gene>
    <name evidence="3" type="ORF">Vbra_11773</name>
</gene>
<dbReference type="InterPro" id="IPR036196">
    <property type="entry name" value="Ptyr_pPase_sf"/>
</dbReference>
<proteinExistence type="predicted"/>